<keyword evidence="2" id="KW-1133">Transmembrane helix</keyword>
<name>A0A928X3X0_LEPEC</name>
<dbReference type="RefSeq" id="WP_193993248.1">
    <property type="nucleotide sequence ID" value="NZ_JADEXP010000086.1"/>
</dbReference>
<feature type="domain" description="Phytochrome chromophore attachment site" evidence="3">
    <location>
        <begin position="479"/>
        <end position="617"/>
    </location>
</feature>
<dbReference type="InterPro" id="IPR003018">
    <property type="entry name" value="GAF"/>
</dbReference>
<dbReference type="PROSITE" id="PS50046">
    <property type="entry name" value="PHYTOCHROME_2"/>
    <property type="match status" value="1"/>
</dbReference>
<evidence type="ECO:0000259" key="4">
    <source>
        <dbReference type="PROSITE" id="PS50885"/>
    </source>
</evidence>
<sequence length="902" mass="100102">MVQPNTTTRRLKTNPRLRFMPNWLVQQLTPQGKSLRLQLLFTILPVVVGPLLIASGIGYRVVQQRTENRLQRQLADQSLLASGGTRAVLDELLTLPRVIANSPLVVNEALAGSTEAETAGLDQLPISELESKFTNNKLLRSHQSLNRYLEETAKAAEISELSVTNRYGFNVAYSRPTTDFVQSDEDWWQRGKEDGIWISPPDFDFASKARTVELVQAIINPNDQQFIGVIRAVLPARKFSLLADYLKRTGISGSQRVQIVDGQTLGIIDTFSPQGFRKETKIIGAETVEAIITTLNSIVPPSVTSSTNIDTYVAQIVEALDNQEQVRQPSVTLSENDTVLLSFIHDSRQYKVATIPTTSWVAVASMERREITSAGRELVLLFAITAILLGGLTSGLIVLLARQLSLPLAHLADYSKQVASGDLTLQATPEGSRETHMLAHTFNQLVSRTRTLLTAQEAETHKAKLFARITSAPIRRMRAIRSTTEEVLPDIKEILQADRVFFYRLSSSGSGTVESEVLTSTYRRAMSYPNQTAFVPPSLLTANAEVTTAVSDNVVERVIENADDYYLCMDLLDVKSSLIVPMVVDGALYGFWIVHHCQALHTWQPVEVAFMEQLSAQFQLVAERLNSLHEAQDARQVSEALSNKLQQQKARLQNQIAELTHMFKTQTSSGISTPTVSNVNFTEDISALFQSTFARLLQLTASVEHINSQQKTSLAQTEETAMKVVEPMNYQTQAAIAMLATLQPLIQTVPELVASAQKALHRCRNFSGISNNLKQLQTLEQPSSQDIGQAASNSPENTAVYLNLIDNEIEHIGNALDKIKEQIGKGTEHVKDAQYHLEEVFKGEQQLEQLLQGLSFVNINQLQMTQAVDDLAKTMILSSEQTFNVTEEIDNVLDTKHELSSQ</sequence>
<dbReference type="InterPro" id="IPR029016">
    <property type="entry name" value="GAF-like_dom_sf"/>
</dbReference>
<dbReference type="GO" id="GO:0007165">
    <property type="term" value="P:signal transduction"/>
    <property type="evidence" value="ECO:0007669"/>
    <property type="project" value="InterPro"/>
</dbReference>
<proteinExistence type="predicted"/>
<gene>
    <name evidence="5" type="ORF">IQ260_11510</name>
</gene>
<dbReference type="GO" id="GO:0016020">
    <property type="term" value="C:membrane"/>
    <property type="evidence" value="ECO:0007669"/>
    <property type="project" value="InterPro"/>
</dbReference>
<feature type="coiled-coil region" evidence="1">
    <location>
        <begin position="628"/>
        <end position="662"/>
    </location>
</feature>
<dbReference type="InterPro" id="IPR016132">
    <property type="entry name" value="Phyto_chromo_attachment"/>
</dbReference>
<dbReference type="CDD" id="cd06225">
    <property type="entry name" value="HAMP"/>
    <property type="match status" value="1"/>
</dbReference>
<keyword evidence="2" id="KW-0472">Membrane</keyword>
<accession>A0A928X3X0</accession>
<dbReference type="Pfam" id="PF00672">
    <property type="entry name" value="HAMP"/>
    <property type="match status" value="1"/>
</dbReference>
<protein>
    <submittedName>
        <fullName evidence="5">HAMP domain-containing protein</fullName>
    </submittedName>
</protein>
<feature type="transmembrane region" description="Helical" evidence="2">
    <location>
        <begin position="378"/>
        <end position="401"/>
    </location>
</feature>
<evidence type="ECO:0000256" key="1">
    <source>
        <dbReference type="SAM" id="Coils"/>
    </source>
</evidence>
<evidence type="ECO:0000259" key="3">
    <source>
        <dbReference type="PROSITE" id="PS50046"/>
    </source>
</evidence>
<keyword evidence="2" id="KW-0812">Transmembrane</keyword>
<organism evidence="5 6">
    <name type="scientific">Leptolyngbya cf. ectocarpi LEGE 11479</name>
    <dbReference type="NCBI Taxonomy" id="1828722"/>
    <lineage>
        <taxon>Bacteria</taxon>
        <taxon>Bacillati</taxon>
        <taxon>Cyanobacteriota</taxon>
        <taxon>Cyanophyceae</taxon>
        <taxon>Leptolyngbyales</taxon>
        <taxon>Leptolyngbyaceae</taxon>
        <taxon>Leptolyngbya group</taxon>
        <taxon>Leptolyngbya</taxon>
    </lineage>
</organism>
<dbReference type="SUPFAM" id="SSF158472">
    <property type="entry name" value="HAMP domain-like"/>
    <property type="match status" value="1"/>
</dbReference>
<dbReference type="SMART" id="SM00304">
    <property type="entry name" value="HAMP"/>
    <property type="match status" value="1"/>
</dbReference>
<dbReference type="Gene3D" id="3.30.450.20">
    <property type="entry name" value="PAS domain"/>
    <property type="match status" value="1"/>
</dbReference>
<reference evidence="5" key="1">
    <citation type="submission" date="2020-10" db="EMBL/GenBank/DDBJ databases">
        <authorList>
            <person name="Castelo-Branco R."/>
            <person name="Eusebio N."/>
            <person name="Adriana R."/>
            <person name="Vieira A."/>
            <person name="Brugerolle De Fraissinette N."/>
            <person name="Rezende De Castro R."/>
            <person name="Schneider M.P."/>
            <person name="Vasconcelos V."/>
            <person name="Leao P.N."/>
        </authorList>
    </citation>
    <scope>NUCLEOTIDE SEQUENCE</scope>
    <source>
        <strain evidence="5">LEGE 11479</strain>
    </source>
</reference>
<comment type="caution">
    <text evidence="5">The sequence shown here is derived from an EMBL/GenBank/DDBJ whole genome shotgun (WGS) entry which is preliminary data.</text>
</comment>
<dbReference type="EMBL" id="JADEXP010000086">
    <property type="protein sequence ID" value="MBE9067281.1"/>
    <property type="molecule type" value="Genomic_DNA"/>
</dbReference>
<dbReference type="AlphaFoldDB" id="A0A928X3X0"/>
<dbReference type="InterPro" id="IPR003660">
    <property type="entry name" value="HAMP_dom"/>
</dbReference>
<dbReference type="CDD" id="cd18773">
    <property type="entry name" value="PDC1_HK_sensor"/>
    <property type="match status" value="1"/>
</dbReference>
<dbReference type="SMART" id="SM00065">
    <property type="entry name" value="GAF"/>
    <property type="match status" value="1"/>
</dbReference>
<keyword evidence="1" id="KW-0175">Coiled coil</keyword>
<evidence type="ECO:0000256" key="2">
    <source>
        <dbReference type="SAM" id="Phobius"/>
    </source>
</evidence>
<dbReference type="Proteomes" id="UP000615026">
    <property type="component" value="Unassembled WGS sequence"/>
</dbReference>
<feature type="domain" description="HAMP" evidence="4">
    <location>
        <begin position="402"/>
        <end position="454"/>
    </location>
</feature>
<evidence type="ECO:0000313" key="6">
    <source>
        <dbReference type="Proteomes" id="UP000615026"/>
    </source>
</evidence>
<evidence type="ECO:0000313" key="5">
    <source>
        <dbReference type="EMBL" id="MBE9067281.1"/>
    </source>
</evidence>
<dbReference type="Gene3D" id="3.30.450.40">
    <property type="match status" value="1"/>
</dbReference>
<dbReference type="PROSITE" id="PS50885">
    <property type="entry name" value="HAMP"/>
    <property type="match status" value="1"/>
</dbReference>
<keyword evidence="6" id="KW-1185">Reference proteome</keyword>
<dbReference type="Gene3D" id="6.10.340.10">
    <property type="match status" value="1"/>
</dbReference>
<feature type="transmembrane region" description="Helical" evidence="2">
    <location>
        <begin position="39"/>
        <end position="62"/>
    </location>
</feature>
<dbReference type="Pfam" id="PF01590">
    <property type="entry name" value="GAF"/>
    <property type="match status" value="1"/>
</dbReference>
<dbReference type="SUPFAM" id="SSF55781">
    <property type="entry name" value="GAF domain-like"/>
    <property type="match status" value="1"/>
</dbReference>